<dbReference type="InterPro" id="IPR036804">
    <property type="entry name" value="CheR_N_sf"/>
</dbReference>
<dbReference type="GO" id="GO:0032259">
    <property type="term" value="P:methylation"/>
    <property type="evidence" value="ECO:0007669"/>
    <property type="project" value="UniProtKB-KW"/>
</dbReference>
<dbReference type="EC" id="2.1.1.80" evidence="2"/>
<evidence type="ECO:0000256" key="2">
    <source>
        <dbReference type="ARBA" id="ARBA00012534"/>
    </source>
</evidence>
<dbReference type="Gene3D" id="3.40.50.150">
    <property type="entry name" value="Vaccinia Virus protein VP39"/>
    <property type="match status" value="1"/>
</dbReference>
<dbReference type="Pfam" id="PF01739">
    <property type="entry name" value="CheR"/>
    <property type="match status" value="1"/>
</dbReference>
<dbReference type="SUPFAM" id="SSF47757">
    <property type="entry name" value="Chemotaxis receptor methyltransferase CheR, N-terminal domain"/>
    <property type="match status" value="1"/>
</dbReference>
<dbReference type="KEGG" id="vgo:GJW-30_1_01722"/>
<reference evidence="7 8" key="1">
    <citation type="submission" date="2015-08" db="EMBL/GenBank/DDBJ databases">
        <title>Investigation of the bacterial diversity of lava forest soil.</title>
        <authorList>
            <person name="Lee J.S."/>
        </authorList>
    </citation>
    <scope>NUCLEOTIDE SEQUENCE [LARGE SCALE GENOMIC DNA]</scope>
    <source>
        <strain evidence="7 8">GJW-30</strain>
    </source>
</reference>
<accession>A0A0S3PT91</accession>
<dbReference type="PANTHER" id="PTHR24422:SF21">
    <property type="entry name" value="CHEMOTAXIS PROTEIN METHYLTRANSFERASE 1"/>
    <property type="match status" value="1"/>
</dbReference>
<dbReference type="SUPFAM" id="SSF53335">
    <property type="entry name" value="S-adenosyl-L-methionine-dependent methyltransferases"/>
    <property type="match status" value="1"/>
</dbReference>
<organism evidence="7 8">
    <name type="scientific">Variibacter gotjawalensis</name>
    <dbReference type="NCBI Taxonomy" id="1333996"/>
    <lineage>
        <taxon>Bacteria</taxon>
        <taxon>Pseudomonadati</taxon>
        <taxon>Pseudomonadota</taxon>
        <taxon>Alphaproteobacteria</taxon>
        <taxon>Hyphomicrobiales</taxon>
        <taxon>Nitrobacteraceae</taxon>
        <taxon>Variibacter</taxon>
    </lineage>
</organism>
<dbReference type="InterPro" id="IPR000780">
    <property type="entry name" value="CheR_MeTrfase"/>
</dbReference>
<dbReference type="RefSeq" id="WP_245408696.1">
    <property type="nucleotide sequence ID" value="NZ_AP014946.1"/>
</dbReference>
<dbReference type="AlphaFoldDB" id="A0A0S3PT91"/>
<evidence type="ECO:0000256" key="4">
    <source>
        <dbReference type="ARBA" id="ARBA00022679"/>
    </source>
</evidence>
<dbReference type="InterPro" id="IPR050903">
    <property type="entry name" value="Bact_Chemotaxis_MeTrfase"/>
</dbReference>
<dbReference type="SMART" id="SM00138">
    <property type="entry name" value="MeTrc"/>
    <property type="match status" value="1"/>
</dbReference>
<dbReference type="PRINTS" id="PR00996">
    <property type="entry name" value="CHERMTFRASE"/>
</dbReference>
<sequence>MITQADFAYLRDFLHAHSGVVVSDRREYLLAARLLPLARREGLDGLSALVSALRREPHGVVGRDVVDAMTTGETSFFRDRTPFDDFRDRVLPELIAARSSTRTLRIWSAACSTGQEPYSLALMFRDMGRKLDGWTIEILATDLVARSLEYAKRGIYSQFEVQRGLPILHLLKYFTRAGEDWQIVPEIRRMVRFDQGNLLRDFSKLGTFDVVLCRNVMIYFDPLTKADVMQRLARVVRPDGALLLGGAETTIGLTQAFAQHPASRSFFRPTTKIEAPRLRLVHG</sequence>
<dbReference type="EMBL" id="AP014946">
    <property type="protein sequence ID" value="BAT59191.1"/>
    <property type="molecule type" value="Genomic_DNA"/>
</dbReference>
<evidence type="ECO:0000256" key="3">
    <source>
        <dbReference type="ARBA" id="ARBA00022603"/>
    </source>
</evidence>
<protein>
    <recommendedName>
        <fullName evidence="2">protein-glutamate O-methyltransferase</fullName>
        <ecNumber evidence="2">2.1.1.80</ecNumber>
    </recommendedName>
</protein>
<evidence type="ECO:0000313" key="8">
    <source>
        <dbReference type="Proteomes" id="UP000236884"/>
    </source>
</evidence>
<dbReference type="GO" id="GO:0008983">
    <property type="term" value="F:protein-glutamate O-methyltransferase activity"/>
    <property type="evidence" value="ECO:0007669"/>
    <property type="project" value="UniProtKB-EC"/>
</dbReference>
<keyword evidence="8" id="KW-1185">Reference proteome</keyword>
<dbReference type="InterPro" id="IPR022642">
    <property type="entry name" value="CheR_C"/>
</dbReference>
<feature type="domain" description="CheR-type methyltransferase" evidence="6">
    <location>
        <begin position="1"/>
        <end position="268"/>
    </location>
</feature>
<dbReference type="InterPro" id="IPR022641">
    <property type="entry name" value="CheR_N"/>
</dbReference>
<name>A0A0S3PT91_9BRAD</name>
<evidence type="ECO:0000256" key="1">
    <source>
        <dbReference type="ARBA" id="ARBA00001541"/>
    </source>
</evidence>
<proteinExistence type="predicted"/>
<keyword evidence="5" id="KW-0949">S-adenosyl-L-methionine</keyword>
<evidence type="ECO:0000259" key="6">
    <source>
        <dbReference type="PROSITE" id="PS50123"/>
    </source>
</evidence>
<dbReference type="InterPro" id="IPR029063">
    <property type="entry name" value="SAM-dependent_MTases_sf"/>
</dbReference>
<dbReference type="Proteomes" id="UP000236884">
    <property type="component" value="Chromosome"/>
</dbReference>
<keyword evidence="3 7" id="KW-0489">Methyltransferase</keyword>
<dbReference type="PROSITE" id="PS50123">
    <property type="entry name" value="CHER"/>
    <property type="match status" value="1"/>
</dbReference>
<keyword evidence="4 7" id="KW-0808">Transferase</keyword>
<dbReference type="PANTHER" id="PTHR24422">
    <property type="entry name" value="CHEMOTAXIS PROTEIN METHYLTRANSFERASE"/>
    <property type="match status" value="1"/>
</dbReference>
<comment type="catalytic activity">
    <reaction evidence="1">
        <text>L-glutamyl-[protein] + S-adenosyl-L-methionine = [protein]-L-glutamate 5-O-methyl ester + S-adenosyl-L-homocysteine</text>
        <dbReference type="Rhea" id="RHEA:24452"/>
        <dbReference type="Rhea" id="RHEA-COMP:10208"/>
        <dbReference type="Rhea" id="RHEA-COMP:10311"/>
        <dbReference type="ChEBI" id="CHEBI:29973"/>
        <dbReference type="ChEBI" id="CHEBI:57856"/>
        <dbReference type="ChEBI" id="CHEBI:59789"/>
        <dbReference type="ChEBI" id="CHEBI:82795"/>
        <dbReference type="EC" id="2.1.1.80"/>
    </reaction>
</comment>
<evidence type="ECO:0000256" key="5">
    <source>
        <dbReference type="ARBA" id="ARBA00022691"/>
    </source>
</evidence>
<evidence type="ECO:0000313" key="7">
    <source>
        <dbReference type="EMBL" id="BAT59191.1"/>
    </source>
</evidence>
<gene>
    <name evidence="7" type="primary">cheR2</name>
    <name evidence="7" type="ORF">GJW-30_1_01722</name>
</gene>
<dbReference type="Pfam" id="PF03705">
    <property type="entry name" value="CheR_N"/>
    <property type="match status" value="1"/>
</dbReference>
<dbReference type="Gene3D" id="1.10.155.10">
    <property type="entry name" value="Chemotaxis receptor methyltransferase CheR, N-terminal domain"/>
    <property type="match status" value="1"/>
</dbReference>